<dbReference type="InterPro" id="IPR036259">
    <property type="entry name" value="MFS_trans_sf"/>
</dbReference>
<evidence type="ECO:0000259" key="8">
    <source>
        <dbReference type="PROSITE" id="PS50850"/>
    </source>
</evidence>
<evidence type="ECO:0000256" key="1">
    <source>
        <dbReference type="ARBA" id="ARBA00004651"/>
    </source>
</evidence>
<organism evidence="9 10">
    <name type="scientific">Rothia mucilaginosa</name>
    <dbReference type="NCBI Taxonomy" id="43675"/>
    <lineage>
        <taxon>Bacteria</taxon>
        <taxon>Bacillati</taxon>
        <taxon>Actinomycetota</taxon>
        <taxon>Actinomycetes</taxon>
        <taxon>Micrococcales</taxon>
        <taxon>Micrococcaceae</taxon>
        <taxon>Rothia</taxon>
    </lineage>
</organism>
<evidence type="ECO:0000313" key="10">
    <source>
        <dbReference type="Proteomes" id="UP000713964"/>
    </source>
</evidence>
<feature type="transmembrane region" description="Helical" evidence="7">
    <location>
        <begin position="373"/>
        <end position="396"/>
    </location>
</feature>
<feature type="transmembrane region" description="Helical" evidence="7">
    <location>
        <begin position="281"/>
        <end position="299"/>
    </location>
</feature>
<feature type="transmembrane region" description="Helical" evidence="7">
    <location>
        <begin position="99"/>
        <end position="124"/>
    </location>
</feature>
<dbReference type="CDD" id="cd06173">
    <property type="entry name" value="MFS_MefA_like"/>
    <property type="match status" value="1"/>
</dbReference>
<dbReference type="Proteomes" id="UP000713964">
    <property type="component" value="Unassembled WGS sequence"/>
</dbReference>
<comment type="caution">
    <text evidence="9">The sequence shown here is derived from an EMBL/GenBank/DDBJ whole genome shotgun (WGS) entry which is preliminary data.</text>
</comment>
<evidence type="ECO:0000256" key="4">
    <source>
        <dbReference type="ARBA" id="ARBA00022989"/>
    </source>
</evidence>
<feature type="transmembrane region" description="Helical" evidence="7">
    <location>
        <begin position="197"/>
        <end position="215"/>
    </location>
</feature>
<evidence type="ECO:0000256" key="3">
    <source>
        <dbReference type="ARBA" id="ARBA00022692"/>
    </source>
</evidence>
<keyword evidence="2" id="KW-1003">Cell membrane</keyword>
<comment type="subcellular location">
    <subcellularLocation>
        <location evidence="1">Cell membrane</location>
        <topology evidence="1">Multi-pass membrane protein</topology>
    </subcellularLocation>
</comment>
<feature type="domain" description="Major facilitator superfamily (MFS) profile" evidence="8">
    <location>
        <begin position="276"/>
        <end position="479"/>
    </location>
</feature>
<evidence type="ECO:0000256" key="6">
    <source>
        <dbReference type="SAM" id="MobiDB-lite"/>
    </source>
</evidence>
<dbReference type="AlphaFoldDB" id="A0A2I1Z712"/>
<sequence>MLSARASCVLFRLGYSVLTRDRIHSIMRRTTDPSPEHPESPASRIPTNTPDATAKPTSATPLNARGQLTLLTAQVSDALASSIQAIAMPLLTYGATGDLAHSAIVMVVEAVPVILFAPFAGAIADKFNRKTLTVSFRLASAALLIASPALYAAAGLPAFLTIAFLVSTFGTFSSPAASAAMPSLLGDDYQKYMARRGSLIFLAQTLGPTIAAAVASFTTPALAVGFAGTLNLLAALTVATIRNYDLTHAERTATVQEHHTGRLLREGAAYTAHNPIVRGMLTFWFLSIAAVPITTLPMLEYLTRGLGHDYTAFGIATSVYAAGCVISSWLSAKLGVGTGAGRVRMTKRGWMCISGLGYGAVCLSMGLHPALWAVLVLWFIWGMFYGPEEVLGQVLFADAIDEHMRGRVYSFMGVVFSLAGMVGYLITGWAVPAFGAINTIVTGGALFIIATVFTFILGPTARAIRAQESRNEAKSRAGA</sequence>
<dbReference type="Gene3D" id="1.20.1250.20">
    <property type="entry name" value="MFS general substrate transporter like domains"/>
    <property type="match status" value="1"/>
</dbReference>
<feature type="transmembrane region" description="Helical" evidence="7">
    <location>
        <begin position="350"/>
        <end position="367"/>
    </location>
</feature>
<dbReference type="PANTHER" id="PTHR23513:SF6">
    <property type="entry name" value="MAJOR FACILITATOR SUPERFAMILY ASSOCIATED DOMAIN-CONTAINING PROTEIN"/>
    <property type="match status" value="1"/>
</dbReference>
<evidence type="ECO:0000256" key="5">
    <source>
        <dbReference type="ARBA" id="ARBA00023136"/>
    </source>
</evidence>
<feature type="region of interest" description="Disordered" evidence="6">
    <location>
        <begin position="26"/>
        <end position="60"/>
    </location>
</feature>
<dbReference type="EMBL" id="JABZXL010000003">
    <property type="protein sequence ID" value="MBF1658578.1"/>
    <property type="molecule type" value="Genomic_DNA"/>
</dbReference>
<feature type="transmembrane region" description="Helical" evidence="7">
    <location>
        <begin position="311"/>
        <end position="330"/>
    </location>
</feature>
<evidence type="ECO:0000256" key="7">
    <source>
        <dbReference type="SAM" id="Phobius"/>
    </source>
</evidence>
<gene>
    <name evidence="9" type="ORF">HXO58_01925</name>
</gene>
<evidence type="ECO:0000313" key="9">
    <source>
        <dbReference type="EMBL" id="MBF1658578.1"/>
    </source>
</evidence>
<dbReference type="GO" id="GO:0022857">
    <property type="term" value="F:transmembrane transporter activity"/>
    <property type="evidence" value="ECO:0007669"/>
    <property type="project" value="InterPro"/>
</dbReference>
<dbReference type="Pfam" id="PF07690">
    <property type="entry name" value="MFS_1"/>
    <property type="match status" value="2"/>
</dbReference>
<keyword evidence="3 7" id="KW-0812">Transmembrane</keyword>
<reference evidence="9" key="1">
    <citation type="submission" date="2020-04" db="EMBL/GenBank/DDBJ databases">
        <title>Deep metagenomics examines the oral microbiome during advanced dental caries in children, revealing novel taxa and co-occurrences with host molecules.</title>
        <authorList>
            <person name="Baker J.L."/>
            <person name="Morton J.T."/>
            <person name="Dinis M."/>
            <person name="Alvarez R."/>
            <person name="Tran N.C."/>
            <person name="Knight R."/>
            <person name="Edlund A."/>
        </authorList>
    </citation>
    <scope>NUCLEOTIDE SEQUENCE</scope>
    <source>
        <strain evidence="9">JCVI_29_bin.11</strain>
    </source>
</reference>
<name>A0A2I1Z712_9MICC</name>
<keyword evidence="5 7" id="KW-0472">Membrane</keyword>
<dbReference type="SUPFAM" id="SSF103473">
    <property type="entry name" value="MFS general substrate transporter"/>
    <property type="match status" value="1"/>
</dbReference>
<evidence type="ECO:0000256" key="2">
    <source>
        <dbReference type="ARBA" id="ARBA00022475"/>
    </source>
</evidence>
<proteinExistence type="predicted"/>
<feature type="transmembrane region" description="Helical" evidence="7">
    <location>
        <begin position="433"/>
        <end position="457"/>
    </location>
</feature>
<accession>A0A2I1Z712</accession>
<dbReference type="InterPro" id="IPR020846">
    <property type="entry name" value="MFS_dom"/>
</dbReference>
<dbReference type="PANTHER" id="PTHR23513">
    <property type="entry name" value="INTEGRAL MEMBRANE EFFLUX PROTEIN-RELATED"/>
    <property type="match status" value="1"/>
</dbReference>
<protein>
    <submittedName>
        <fullName evidence="9">MFS transporter</fullName>
    </submittedName>
</protein>
<feature type="transmembrane region" description="Helical" evidence="7">
    <location>
        <begin position="221"/>
        <end position="241"/>
    </location>
</feature>
<keyword evidence="4 7" id="KW-1133">Transmembrane helix</keyword>
<dbReference type="GO" id="GO:0005886">
    <property type="term" value="C:plasma membrane"/>
    <property type="evidence" value="ECO:0007669"/>
    <property type="project" value="UniProtKB-SubCell"/>
</dbReference>
<feature type="compositionally biased region" description="Polar residues" evidence="6">
    <location>
        <begin position="45"/>
        <end position="60"/>
    </location>
</feature>
<feature type="compositionally biased region" description="Basic and acidic residues" evidence="6">
    <location>
        <begin position="26"/>
        <end position="39"/>
    </location>
</feature>
<dbReference type="InterPro" id="IPR011701">
    <property type="entry name" value="MFS"/>
</dbReference>
<feature type="transmembrane region" description="Helical" evidence="7">
    <location>
        <begin position="408"/>
        <end position="427"/>
    </location>
</feature>
<dbReference type="PROSITE" id="PS50850">
    <property type="entry name" value="MFS"/>
    <property type="match status" value="1"/>
</dbReference>